<dbReference type="SUPFAM" id="SSF48452">
    <property type="entry name" value="TPR-like"/>
    <property type="match status" value="1"/>
</dbReference>
<feature type="compositionally biased region" description="Basic and acidic residues" evidence="1">
    <location>
        <begin position="576"/>
        <end position="585"/>
    </location>
</feature>
<dbReference type="InterPro" id="IPR011990">
    <property type="entry name" value="TPR-like_helical_dom_sf"/>
</dbReference>
<accession>A0A133NTQ8</accession>
<dbReference type="PATRIC" id="fig|2702.100.peg.1006"/>
<comment type="caution">
    <text evidence="2">The sequence shown here is derived from an EMBL/GenBank/DDBJ whole genome shotgun (WGS) entry which is preliminary data.</text>
</comment>
<dbReference type="RefSeq" id="WP_064347419.1">
    <property type="nucleotide sequence ID" value="NZ_KQ956867.1"/>
</dbReference>
<organism evidence="2 3">
    <name type="scientific">Gardnerella vaginalis</name>
    <dbReference type="NCBI Taxonomy" id="2702"/>
    <lineage>
        <taxon>Bacteria</taxon>
        <taxon>Bacillati</taxon>
        <taxon>Actinomycetota</taxon>
        <taxon>Actinomycetes</taxon>
        <taxon>Bifidobacteriales</taxon>
        <taxon>Bifidobacteriaceae</taxon>
        <taxon>Gardnerella</taxon>
    </lineage>
</organism>
<proteinExistence type="predicted"/>
<dbReference type="EMBL" id="LRQB01000063">
    <property type="protein sequence ID" value="KXA19675.1"/>
    <property type="molecule type" value="Genomic_DNA"/>
</dbReference>
<dbReference type="Proteomes" id="UP000070687">
    <property type="component" value="Unassembled WGS sequence"/>
</dbReference>
<feature type="region of interest" description="Disordered" evidence="1">
    <location>
        <begin position="621"/>
        <end position="648"/>
    </location>
</feature>
<dbReference type="SMART" id="SM00028">
    <property type="entry name" value="TPR"/>
    <property type="match status" value="3"/>
</dbReference>
<dbReference type="InterPro" id="IPR019734">
    <property type="entry name" value="TPR_rpt"/>
</dbReference>
<dbReference type="Gene3D" id="1.25.40.10">
    <property type="entry name" value="Tetratricopeptide repeat domain"/>
    <property type="match status" value="1"/>
</dbReference>
<name>A0A133NTQ8_GARVA</name>
<dbReference type="OrthoDB" id="3185166at2"/>
<reference evidence="2 3" key="1">
    <citation type="submission" date="2016-01" db="EMBL/GenBank/DDBJ databases">
        <authorList>
            <person name="Oliw E.H."/>
        </authorList>
    </citation>
    <scope>NUCLEOTIDE SEQUENCE [LARGE SCALE GENOMIC DNA]</scope>
    <source>
        <strain evidence="2 3">PSS_7772B</strain>
    </source>
</reference>
<feature type="region of interest" description="Disordered" evidence="1">
    <location>
        <begin position="568"/>
        <end position="588"/>
    </location>
</feature>
<gene>
    <name evidence="2" type="ORF">HMPREF3208_01023</name>
</gene>
<feature type="compositionally biased region" description="Polar residues" evidence="1">
    <location>
        <begin position="631"/>
        <end position="648"/>
    </location>
</feature>
<evidence type="ECO:0000313" key="2">
    <source>
        <dbReference type="EMBL" id="KXA19675.1"/>
    </source>
</evidence>
<dbReference type="AlphaFoldDB" id="A0A133NTQ8"/>
<protein>
    <submittedName>
        <fullName evidence="2">Tetratricopeptide repeat protein</fullName>
    </submittedName>
</protein>
<sequence length="1125" mass="125754">MTDDVQSNEQTSSEKDRTSIMIDAINSLWEQGKITAIPAFTQHHIFHDFPGLPANTQLAWFSIPGKQFGVAIGLCKDDGKYFRQLAIADEDGRVYTGDTVTPAEAIERLPQLSLIEQGSFDLRNKTRFYGSNTKPSSHSVAHLYRSILQNLRITKYKQHLQVVNNQNTNNASIVYGDIVMQVSLNDGLRQVASWLCCGQGKHKKYTLESTRVLLPDSLRCNLSYADAIATAFFATFFIPDLHQSLTGFGYYHVLHRLHTEAPLGAIRRSVSDIQNVRKEGLRVSGLESYYERVMHDVGALEPTHGLEAVHGAERLHLQEAQRTSAHYLIWDDSLEPAAALKVLRIEGALNRLQAIYQCLQTNASQGGKSLEDNVTCERIAAIDNAIIDDPAFIASESLGMQNFGSPLQDDNIRPLMYLWRKARKCQQSASYLKQDEAGEWLYRQSLSELIRSLYLPFRFDTDFRSNLSDGKVALAFTATGASLMPVYKYDAENLAWHKYSSIEKSIMATNYNLRIGIMLATLAFGIDEKIQEVSIRLDSVGLEEMVAAQDNAISNLLTKTLRALNTMSSDATPAKGDPKDGDVHGDPAQLQDLQHLPFADVVEAAQSLVDSHTHDLTNAITSEHNDESSETDSLNNGNDESNSHVALPDTHQTNTMSISHVSQALHDNENNDNGENNANPLAAFSEPPEIRTLMTVTFKRESFIQYIRSHGLQNPIVLYEKSHASMHILNSGALGTVDASFDLHDTSFAPHGAQEEPEFSDTIFDQDQEDVLGTDHAQGLSIQREDLLQQAVADFHHIAAQPMLTTAEKAREAMNIIEHIGDPELSAQADNVTRALIDETVIPELSFKTSQDIRAMHVHAQEQLIEGDIKHAIDEYEKNIAKFDAMFAVENTVPRYFNSYAERVVYNRLFATPDEHTLLIPDGLFYAHMELADLLSQLHQHDAALNHLNSMVAYAPTYALSHLRLAAALSQQEDWSSVIAACLNALRVSFDKDDAAFAYYRLAYAAWMQDRFTLAASAYRMASYLAPGRIDPLQMELDELLSRMRSQCYKAPANMDEVQQYFRNDDIPVWPNIEANHIISKAAKLTVDDGMFVIARTLCVAHIRMTLHEDLEGAVQSQFLRSLHA</sequence>
<evidence type="ECO:0000256" key="1">
    <source>
        <dbReference type="SAM" id="MobiDB-lite"/>
    </source>
</evidence>
<evidence type="ECO:0000313" key="3">
    <source>
        <dbReference type="Proteomes" id="UP000070687"/>
    </source>
</evidence>